<evidence type="ECO:0000313" key="2">
    <source>
        <dbReference type="EMBL" id="CAB3794506.1"/>
    </source>
</evidence>
<keyword evidence="1" id="KW-0732">Signal</keyword>
<dbReference type="AlphaFoldDB" id="A0A6S7CP15"/>
<evidence type="ECO:0000256" key="1">
    <source>
        <dbReference type="SAM" id="SignalP"/>
    </source>
</evidence>
<feature type="signal peptide" evidence="1">
    <location>
        <begin position="1"/>
        <end position="25"/>
    </location>
</feature>
<gene>
    <name evidence="2" type="ORF">LMG28138_03716</name>
</gene>
<protein>
    <recommendedName>
        <fullName evidence="4">VOC domain-containing protein</fullName>
    </recommendedName>
</protein>
<accession>A0A6S7CP15</accession>
<dbReference type="Proteomes" id="UP000494115">
    <property type="component" value="Unassembled WGS sequence"/>
</dbReference>
<dbReference type="InterPro" id="IPR029068">
    <property type="entry name" value="Glyas_Bleomycin-R_OHBP_Dase"/>
</dbReference>
<keyword evidence="3" id="KW-1185">Reference proteome</keyword>
<name>A0A6S7CP15_9BURK</name>
<dbReference type="EMBL" id="CADIKM010000019">
    <property type="protein sequence ID" value="CAB3794506.1"/>
    <property type="molecule type" value="Genomic_DNA"/>
</dbReference>
<feature type="chain" id="PRO_5028889334" description="VOC domain-containing protein" evidence="1">
    <location>
        <begin position="26"/>
        <end position="299"/>
    </location>
</feature>
<dbReference type="SUPFAM" id="SSF54593">
    <property type="entry name" value="Glyoxalase/Bleomycin resistance protein/Dihydroxybiphenyl dioxygenase"/>
    <property type="match status" value="2"/>
</dbReference>
<dbReference type="RefSeq" id="WP_175106217.1">
    <property type="nucleotide sequence ID" value="NZ_CADIKM010000019.1"/>
</dbReference>
<reference evidence="2 3" key="1">
    <citation type="submission" date="2020-04" db="EMBL/GenBank/DDBJ databases">
        <authorList>
            <person name="De Canck E."/>
        </authorList>
    </citation>
    <scope>NUCLEOTIDE SEQUENCE [LARGE SCALE GENOMIC DNA]</scope>
    <source>
        <strain evidence="2 3">LMG 28138</strain>
    </source>
</reference>
<sequence>MHSLRSLIGTMIVAVGLAASSAATARPAAALQVAVGPQYDTTHIYVAPEDFDKFTDSFAATFGGHKSQQGVFQVTPTPSQTMSQLVFTPVGTVSVFGFKTPVPYPFGNERTGYLVTDMDAAVKSAKAHGADVTVATFPDPIGRDAIIAWPGGVNMQLYWHKQAPNYEPLQTVPENRVYVSPERADALIRNFVAFSHGKIVSDDRKAPGVEIGRSNDTYRRVRIESGFGKMTVLVTDGHLPYPFGREITGYEVANFADTLQKAKGAGATVLVPPFTSDKREAALVQFPGGYIAEIHAVAQ</sequence>
<organism evidence="2 3">
    <name type="scientific">Pararobbsia alpina</name>
    <dbReference type="NCBI Taxonomy" id="621374"/>
    <lineage>
        <taxon>Bacteria</taxon>
        <taxon>Pseudomonadati</taxon>
        <taxon>Pseudomonadota</taxon>
        <taxon>Betaproteobacteria</taxon>
        <taxon>Burkholderiales</taxon>
        <taxon>Burkholderiaceae</taxon>
        <taxon>Pararobbsia</taxon>
    </lineage>
</organism>
<proteinExistence type="predicted"/>
<evidence type="ECO:0008006" key="4">
    <source>
        <dbReference type="Google" id="ProtNLM"/>
    </source>
</evidence>
<evidence type="ECO:0000313" key="3">
    <source>
        <dbReference type="Proteomes" id="UP000494115"/>
    </source>
</evidence>